<dbReference type="PANTHER" id="PTHR43861">
    <property type="entry name" value="TRANS-ACONITATE 2-METHYLTRANSFERASE-RELATED"/>
    <property type="match status" value="1"/>
</dbReference>
<dbReference type="Gene3D" id="1.10.10.10">
    <property type="entry name" value="Winged helix-like DNA-binding domain superfamily/Winged helix DNA-binding domain"/>
    <property type="match status" value="1"/>
</dbReference>
<organism evidence="2">
    <name type="scientific">marine metagenome</name>
    <dbReference type="NCBI Taxonomy" id="408172"/>
    <lineage>
        <taxon>unclassified sequences</taxon>
        <taxon>metagenomes</taxon>
        <taxon>ecological metagenomes</taxon>
    </lineage>
</organism>
<gene>
    <name evidence="2" type="ORF">METZ01_LOCUS156536</name>
</gene>
<dbReference type="InterPro" id="IPR036388">
    <property type="entry name" value="WH-like_DNA-bd_sf"/>
</dbReference>
<dbReference type="CDD" id="cd02440">
    <property type="entry name" value="AdoMet_MTases"/>
    <property type="match status" value="1"/>
</dbReference>
<name>A0A382ARG8_9ZZZZ</name>
<accession>A0A382ARG8</accession>
<protein>
    <recommendedName>
        <fullName evidence="1">HTH arsR-type domain-containing protein</fullName>
    </recommendedName>
</protein>
<dbReference type="InterPro" id="IPR011991">
    <property type="entry name" value="ArsR-like_HTH"/>
</dbReference>
<dbReference type="PRINTS" id="PR00778">
    <property type="entry name" value="HTHARSR"/>
</dbReference>
<dbReference type="AlphaFoldDB" id="A0A382ARG8"/>
<dbReference type="CDD" id="cd00090">
    <property type="entry name" value="HTH_ARSR"/>
    <property type="match status" value="1"/>
</dbReference>
<dbReference type="GO" id="GO:0003700">
    <property type="term" value="F:DNA-binding transcription factor activity"/>
    <property type="evidence" value="ECO:0007669"/>
    <property type="project" value="InterPro"/>
</dbReference>
<dbReference type="SUPFAM" id="SSF46785">
    <property type="entry name" value="Winged helix' DNA-binding domain"/>
    <property type="match status" value="1"/>
</dbReference>
<dbReference type="Pfam" id="PF01022">
    <property type="entry name" value="HTH_5"/>
    <property type="match status" value="1"/>
</dbReference>
<dbReference type="InterPro" id="IPR001845">
    <property type="entry name" value="HTH_ArsR_DNA-bd_dom"/>
</dbReference>
<evidence type="ECO:0000259" key="1">
    <source>
        <dbReference type="PROSITE" id="PS50987"/>
    </source>
</evidence>
<dbReference type="SMART" id="SM00418">
    <property type="entry name" value="HTH_ARSR"/>
    <property type="match status" value="1"/>
</dbReference>
<dbReference type="GO" id="GO:0008757">
    <property type="term" value="F:S-adenosylmethionine-dependent methyltransferase activity"/>
    <property type="evidence" value="ECO:0007669"/>
    <property type="project" value="InterPro"/>
</dbReference>
<dbReference type="SUPFAM" id="SSF53335">
    <property type="entry name" value="S-adenosyl-L-methionine-dependent methyltransferases"/>
    <property type="match status" value="1"/>
</dbReference>
<dbReference type="Pfam" id="PF08241">
    <property type="entry name" value="Methyltransf_11"/>
    <property type="match status" value="1"/>
</dbReference>
<reference evidence="2" key="1">
    <citation type="submission" date="2018-05" db="EMBL/GenBank/DDBJ databases">
        <authorList>
            <person name="Lanie J.A."/>
            <person name="Ng W.-L."/>
            <person name="Kazmierczak K.M."/>
            <person name="Andrzejewski T.M."/>
            <person name="Davidsen T.M."/>
            <person name="Wayne K.J."/>
            <person name="Tettelin H."/>
            <person name="Glass J.I."/>
            <person name="Rusch D."/>
            <person name="Podicherti R."/>
            <person name="Tsui H.-C.T."/>
            <person name="Winkler M.E."/>
        </authorList>
    </citation>
    <scope>NUCLEOTIDE SEQUENCE</scope>
</reference>
<dbReference type="InterPro" id="IPR036390">
    <property type="entry name" value="WH_DNA-bd_sf"/>
</dbReference>
<dbReference type="InterPro" id="IPR013216">
    <property type="entry name" value="Methyltransf_11"/>
</dbReference>
<dbReference type="NCBIfam" id="NF033788">
    <property type="entry name" value="HTH_metalloreg"/>
    <property type="match status" value="1"/>
</dbReference>
<dbReference type="EMBL" id="UINC01026365">
    <property type="protein sequence ID" value="SVB03682.1"/>
    <property type="molecule type" value="Genomic_DNA"/>
</dbReference>
<proteinExistence type="predicted"/>
<dbReference type="InterPro" id="IPR029063">
    <property type="entry name" value="SAM-dependent_MTases_sf"/>
</dbReference>
<evidence type="ECO:0000313" key="2">
    <source>
        <dbReference type="EMBL" id="SVB03682.1"/>
    </source>
</evidence>
<dbReference type="PROSITE" id="PS50987">
    <property type="entry name" value="HTH_ARSR_2"/>
    <property type="match status" value="1"/>
</dbReference>
<feature type="domain" description="HTH arsR-type" evidence="1">
    <location>
        <begin position="1"/>
        <end position="93"/>
    </location>
</feature>
<dbReference type="Gene3D" id="3.40.50.150">
    <property type="entry name" value="Vaccinia Virus protein VP39"/>
    <property type="match status" value="1"/>
</dbReference>
<sequence length="309" mass="34901">MSQILKYLKALSDNTRIRLIALLSVEELSVNELKEITELGQSRISTHLSILQETKLITFRKDGKRSVYRINPDISGDAVQSIQLAIKSAKESDYYSEDVKNVKRVVEQRKDQAQTYFNQVAGRFGQKYGPGRSWQALGQLLLRLIPPLDIADLGSGEGLVGELLAHNARKVVCVDNSKKIVQFGQRKAKRAGIKNIQFIHGDIESIPLKAKSVDVALFSHALHHAQLPQKALSEAYRILRPDGRLIILDLLEHKFINAKELYGDHWLGFPKNTLHEWVEKVGFTNSVITEVAREEESPYFITLLLVAQK</sequence>